<evidence type="ECO:0000313" key="3">
    <source>
        <dbReference type="Proteomes" id="UP000886520"/>
    </source>
</evidence>
<name>A0A9D4UJ15_ADICA</name>
<dbReference type="InterPro" id="IPR001128">
    <property type="entry name" value="Cyt_P450"/>
</dbReference>
<dbReference type="InterPro" id="IPR002401">
    <property type="entry name" value="Cyt_P450_E_grp-I"/>
</dbReference>
<evidence type="ECO:0008006" key="4">
    <source>
        <dbReference type="Google" id="ProtNLM"/>
    </source>
</evidence>
<sequence length="146" mass="15967">MIVAALAVALLLASIGAKSRKLSAGQKFPKGPPAWPIPGHLPALLTGKPTHQTLADLACGKHGYGFIMGLHLGCRPTIVLSGKEAAKEVLLTHDKIFANRPHFRLADDLFFGFNNAVILSSYTPRLVWLRKVYTQELFTAKRLQQL</sequence>
<dbReference type="Gene3D" id="1.10.630.10">
    <property type="entry name" value="Cytochrome P450"/>
    <property type="match status" value="1"/>
</dbReference>
<proteinExistence type="predicted"/>
<comment type="caution">
    <text evidence="2">The sequence shown here is derived from an EMBL/GenBank/DDBJ whole genome shotgun (WGS) entry which is preliminary data.</text>
</comment>
<feature type="signal peptide" evidence="1">
    <location>
        <begin position="1"/>
        <end position="19"/>
    </location>
</feature>
<gene>
    <name evidence="2" type="ORF">GOP47_0017139</name>
</gene>
<dbReference type="PANTHER" id="PTHR24299:SF21">
    <property type="entry name" value="OS09G0441600 PROTEIN"/>
    <property type="match status" value="1"/>
</dbReference>
<evidence type="ECO:0000313" key="2">
    <source>
        <dbReference type="EMBL" id="KAI5068794.1"/>
    </source>
</evidence>
<dbReference type="GO" id="GO:0020037">
    <property type="term" value="F:heme binding"/>
    <property type="evidence" value="ECO:0007669"/>
    <property type="project" value="InterPro"/>
</dbReference>
<dbReference type="Pfam" id="PF00067">
    <property type="entry name" value="p450"/>
    <property type="match status" value="1"/>
</dbReference>
<keyword evidence="1" id="KW-0732">Signal</keyword>
<reference evidence="2" key="1">
    <citation type="submission" date="2021-01" db="EMBL/GenBank/DDBJ databases">
        <title>Adiantum capillus-veneris genome.</title>
        <authorList>
            <person name="Fang Y."/>
            <person name="Liao Q."/>
        </authorList>
    </citation>
    <scope>NUCLEOTIDE SEQUENCE</scope>
    <source>
        <strain evidence="2">H3</strain>
        <tissue evidence="2">Leaf</tissue>
    </source>
</reference>
<feature type="chain" id="PRO_5038449908" description="Cytochrome P450" evidence="1">
    <location>
        <begin position="20"/>
        <end position="146"/>
    </location>
</feature>
<dbReference type="SUPFAM" id="SSF48264">
    <property type="entry name" value="Cytochrome P450"/>
    <property type="match status" value="1"/>
</dbReference>
<dbReference type="AlphaFoldDB" id="A0A9D4UJ15"/>
<dbReference type="PRINTS" id="PR00463">
    <property type="entry name" value="EP450I"/>
</dbReference>
<dbReference type="Proteomes" id="UP000886520">
    <property type="component" value="Chromosome 16"/>
</dbReference>
<dbReference type="EMBL" id="JABFUD020000016">
    <property type="protein sequence ID" value="KAI5068794.1"/>
    <property type="molecule type" value="Genomic_DNA"/>
</dbReference>
<dbReference type="GO" id="GO:0004497">
    <property type="term" value="F:monooxygenase activity"/>
    <property type="evidence" value="ECO:0007669"/>
    <property type="project" value="InterPro"/>
</dbReference>
<dbReference type="PANTHER" id="PTHR24299">
    <property type="entry name" value="CYTOCHROME P450 FAMILY 1"/>
    <property type="match status" value="1"/>
</dbReference>
<dbReference type="GO" id="GO:0016705">
    <property type="term" value="F:oxidoreductase activity, acting on paired donors, with incorporation or reduction of molecular oxygen"/>
    <property type="evidence" value="ECO:0007669"/>
    <property type="project" value="InterPro"/>
</dbReference>
<protein>
    <recommendedName>
        <fullName evidence="4">Cytochrome P450</fullName>
    </recommendedName>
</protein>
<dbReference type="GO" id="GO:0005506">
    <property type="term" value="F:iron ion binding"/>
    <property type="evidence" value="ECO:0007669"/>
    <property type="project" value="InterPro"/>
</dbReference>
<organism evidence="2 3">
    <name type="scientific">Adiantum capillus-veneris</name>
    <name type="common">Maidenhair fern</name>
    <dbReference type="NCBI Taxonomy" id="13818"/>
    <lineage>
        <taxon>Eukaryota</taxon>
        <taxon>Viridiplantae</taxon>
        <taxon>Streptophyta</taxon>
        <taxon>Embryophyta</taxon>
        <taxon>Tracheophyta</taxon>
        <taxon>Polypodiopsida</taxon>
        <taxon>Polypodiidae</taxon>
        <taxon>Polypodiales</taxon>
        <taxon>Pteridineae</taxon>
        <taxon>Pteridaceae</taxon>
        <taxon>Vittarioideae</taxon>
        <taxon>Adiantum</taxon>
    </lineage>
</organism>
<accession>A0A9D4UJ15</accession>
<keyword evidence="3" id="KW-1185">Reference proteome</keyword>
<evidence type="ECO:0000256" key="1">
    <source>
        <dbReference type="SAM" id="SignalP"/>
    </source>
</evidence>
<dbReference type="InterPro" id="IPR036396">
    <property type="entry name" value="Cyt_P450_sf"/>
</dbReference>
<dbReference type="OrthoDB" id="1726823at2759"/>